<dbReference type="AlphaFoldDB" id="A0A919N3B8"/>
<sequence>MAPQAAAPTSAIRPRVHSGVSTRRIWSISAALAGVAAHGGQDQAFGIGLVRILDGLERLVTTRV</sequence>
<reference evidence="1" key="1">
    <citation type="submission" date="2021-01" db="EMBL/GenBank/DDBJ databases">
        <title>Whole genome shotgun sequence of Actinoplanes siamensis NBRC 109076.</title>
        <authorList>
            <person name="Komaki H."/>
            <person name="Tamura T."/>
        </authorList>
    </citation>
    <scope>NUCLEOTIDE SEQUENCE</scope>
    <source>
        <strain evidence="1">NBRC 109076</strain>
    </source>
</reference>
<comment type="caution">
    <text evidence="1">The sequence shown here is derived from an EMBL/GenBank/DDBJ whole genome shotgun (WGS) entry which is preliminary data.</text>
</comment>
<dbReference type="EMBL" id="BOMW01000012">
    <property type="protein sequence ID" value="GIF03619.1"/>
    <property type="molecule type" value="Genomic_DNA"/>
</dbReference>
<organism evidence="1 2">
    <name type="scientific">Actinoplanes siamensis</name>
    <dbReference type="NCBI Taxonomy" id="1223317"/>
    <lineage>
        <taxon>Bacteria</taxon>
        <taxon>Bacillati</taxon>
        <taxon>Actinomycetota</taxon>
        <taxon>Actinomycetes</taxon>
        <taxon>Micromonosporales</taxon>
        <taxon>Micromonosporaceae</taxon>
        <taxon>Actinoplanes</taxon>
    </lineage>
</organism>
<proteinExistence type="predicted"/>
<protein>
    <submittedName>
        <fullName evidence="1">Uncharacterized protein</fullName>
    </submittedName>
</protein>
<dbReference type="Proteomes" id="UP000629619">
    <property type="component" value="Unassembled WGS sequence"/>
</dbReference>
<evidence type="ECO:0000313" key="1">
    <source>
        <dbReference type="EMBL" id="GIF03619.1"/>
    </source>
</evidence>
<gene>
    <name evidence="1" type="ORF">Asi03nite_11570</name>
</gene>
<name>A0A919N3B8_9ACTN</name>
<keyword evidence="2" id="KW-1185">Reference proteome</keyword>
<accession>A0A919N3B8</accession>
<evidence type="ECO:0000313" key="2">
    <source>
        <dbReference type="Proteomes" id="UP000629619"/>
    </source>
</evidence>
<dbReference type="RefSeq" id="WP_203677323.1">
    <property type="nucleotide sequence ID" value="NZ_BOMW01000012.1"/>
</dbReference>